<accession>A0A915L3V4</accession>
<keyword evidence="1" id="KW-0175">Coiled coil</keyword>
<keyword evidence="2" id="KW-1185">Reference proteome</keyword>
<feature type="coiled-coil region" evidence="1">
    <location>
        <begin position="8"/>
        <end position="43"/>
    </location>
</feature>
<dbReference type="Proteomes" id="UP000887565">
    <property type="component" value="Unplaced"/>
</dbReference>
<evidence type="ECO:0000313" key="2">
    <source>
        <dbReference type="Proteomes" id="UP000887565"/>
    </source>
</evidence>
<sequence>MIDAAETKKNIEEEHLTIEKDRLEVEEEKMEMKREIHAKLREKLDWEIYVLKLKAEKLKQN</sequence>
<evidence type="ECO:0000256" key="1">
    <source>
        <dbReference type="SAM" id="Coils"/>
    </source>
</evidence>
<name>A0A915L3V4_ROMCU</name>
<evidence type="ECO:0000313" key="3">
    <source>
        <dbReference type="WBParaSite" id="nRc.2.0.1.t45759-RA"/>
    </source>
</evidence>
<reference evidence="3" key="1">
    <citation type="submission" date="2022-11" db="UniProtKB">
        <authorList>
            <consortium name="WormBaseParasite"/>
        </authorList>
    </citation>
    <scope>IDENTIFICATION</scope>
</reference>
<proteinExistence type="predicted"/>
<protein>
    <submittedName>
        <fullName evidence="3">Uncharacterized protein</fullName>
    </submittedName>
</protein>
<organism evidence="2 3">
    <name type="scientific">Romanomermis culicivorax</name>
    <name type="common">Nematode worm</name>
    <dbReference type="NCBI Taxonomy" id="13658"/>
    <lineage>
        <taxon>Eukaryota</taxon>
        <taxon>Metazoa</taxon>
        <taxon>Ecdysozoa</taxon>
        <taxon>Nematoda</taxon>
        <taxon>Enoplea</taxon>
        <taxon>Dorylaimia</taxon>
        <taxon>Mermithida</taxon>
        <taxon>Mermithoidea</taxon>
        <taxon>Mermithidae</taxon>
        <taxon>Romanomermis</taxon>
    </lineage>
</organism>
<dbReference type="AlphaFoldDB" id="A0A915L3V4"/>
<dbReference type="WBParaSite" id="nRc.2.0.1.t45759-RA">
    <property type="protein sequence ID" value="nRc.2.0.1.t45759-RA"/>
    <property type="gene ID" value="nRc.2.0.1.g45759"/>
</dbReference>